<organism evidence="12 13">
    <name type="scientific">Bacteroides xylanisolvens</name>
    <dbReference type="NCBI Taxonomy" id="371601"/>
    <lineage>
        <taxon>Bacteria</taxon>
        <taxon>Pseudomonadati</taxon>
        <taxon>Bacteroidota</taxon>
        <taxon>Bacteroidia</taxon>
        <taxon>Bacteroidales</taxon>
        <taxon>Bacteroidaceae</taxon>
        <taxon>Bacteroides</taxon>
    </lineage>
</organism>
<keyword evidence="3 8" id="KW-1134">Transmembrane beta strand</keyword>
<keyword evidence="4 8" id="KW-0812">Transmembrane</keyword>
<dbReference type="Pfam" id="PF00593">
    <property type="entry name" value="TonB_dep_Rec_b-barrel"/>
    <property type="match status" value="1"/>
</dbReference>
<evidence type="ECO:0000256" key="7">
    <source>
        <dbReference type="ARBA" id="ARBA00023237"/>
    </source>
</evidence>
<dbReference type="Gene3D" id="2.40.170.20">
    <property type="entry name" value="TonB-dependent receptor, beta-barrel domain"/>
    <property type="match status" value="1"/>
</dbReference>
<dbReference type="InterPro" id="IPR008969">
    <property type="entry name" value="CarboxyPept-like_regulatory"/>
</dbReference>
<feature type="domain" description="EF-hand" evidence="11">
    <location>
        <begin position="824"/>
        <end position="849"/>
    </location>
</feature>
<keyword evidence="7 8" id="KW-0998">Cell outer membrane</keyword>
<dbReference type="RefSeq" id="WP_117810220.1">
    <property type="nucleotide sequence ID" value="NZ_JAQCUV010000035.1"/>
</dbReference>
<dbReference type="PROSITE" id="PS50222">
    <property type="entry name" value="EF_HAND_2"/>
    <property type="match status" value="1"/>
</dbReference>
<evidence type="ECO:0000256" key="1">
    <source>
        <dbReference type="ARBA" id="ARBA00004571"/>
    </source>
</evidence>
<dbReference type="Pfam" id="PF07715">
    <property type="entry name" value="Plug"/>
    <property type="match status" value="1"/>
</dbReference>
<dbReference type="Proteomes" id="UP000283369">
    <property type="component" value="Unassembled WGS sequence"/>
</dbReference>
<evidence type="ECO:0000313" key="13">
    <source>
        <dbReference type="Proteomes" id="UP000283369"/>
    </source>
</evidence>
<comment type="caution">
    <text evidence="12">The sequence shown here is derived from an EMBL/GenBank/DDBJ whole genome shotgun (WGS) entry which is preliminary data.</text>
</comment>
<evidence type="ECO:0000256" key="5">
    <source>
        <dbReference type="ARBA" id="ARBA00023077"/>
    </source>
</evidence>
<keyword evidence="2 8" id="KW-0813">Transport</keyword>
<dbReference type="InterPro" id="IPR002048">
    <property type="entry name" value="EF_hand_dom"/>
</dbReference>
<protein>
    <submittedName>
        <fullName evidence="12">TonB-dependent receptor</fullName>
    </submittedName>
</protein>
<keyword evidence="5 9" id="KW-0798">TonB box</keyword>
<dbReference type="EMBL" id="QRYV01000035">
    <property type="protein sequence ID" value="RGV13061.1"/>
    <property type="molecule type" value="Genomic_DNA"/>
</dbReference>
<dbReference type="Gene3D" id="2.170.130.10">
    <property type="entry name" value="TonB-dependent receptor, plug domain"/>
    <property type="match status" value="1"/>
</dbReference>
<evidence type="ECO:0000256" key="4">
    <source>
        <dbReference type="ARBA" id="ARBA00022692"/>
    </source>
</evidence>
<dbReference type="SUPFAM" id="SSF56935">
    <property type="entry name" value="Porins"/>
    <property type="match status" value="1"/>
</dbReference>
<dbReference type="NCBIfam" id="TIGR04056">
    <property type="entry name" value="OMP_RagA_SusC"/>
    <property type="match status" value="1"/>
</dbReference>
<evidence type="ECO:0000256" key="9">
    <source>
        <dbReference type="RuleBase" id="RU003357"/>
    </source>
</evidence>
<evidence type="ECO:0000256" key="10">
    <source>
        <dbReference type="SAM" id="SignalP"/>
    </source>
</evidence>
<dbReference type="PROSITE" id="PS00018">
    <property type="entry name" value="EF_HAND_1"/>
    <property type="match status" value="1"/>
</dbReference>
<dbReference type="Pfam" id="PF13715">
    <property type="entry name" value="CarbopepD_reg_2"/>
    <property type="match status" value="1"/>
</dbReference>
<dbReference type="InterPro" id="IPR000531">
    <property type="entry name" value="Beta-barrel_TonB"/>
</dbReference>
<feature type="signal peptide" evidence="10">
    <location>
        <begin position="1"/>
        <end position="23"/>
    </location>
</feature>
<evidence type="ECO:0000313" key="12">
    <source>
        <dbReference type="EMBL" id="RGV13061.1"/>
    </source>
</evidence>
<name>A0A412VTT6_9BACE</name>
<sequence>MKDMKKIVLLIMLGLIVSFSAFAQQTLKGTIRSKADKQPLPGVSVAIKGTLTGGITDLDGNFSINVKSGDILVASFIGYKTQEIPVGNRTKMEILLEEDVALLDEVVVVGYGIQKKSDITGSVSSVKSENIRNSAFTRTDEALQGQIAGVQVVNNDASPNSSISIRIRGVNSINAASDPLVIIDGMQGGSMSNVHPNDIESIEILKDASATAIYGSRGAGGVILITTKKGGSQKPVIAYNVFGALQQVRKKLDIMNASEYAQYINTNREVRKLPAVFDDVSVFQNNSTDWQDEIFRTGMTQNHHLSISGKSGIISYNIAGDYLGTKGIVINSKFQKMSLRSNLSIDLNKRIKLNLNTFFSSSKDNPMVQNARDAYGSPIYAALNFAPTRPVYESDGTYSQPGGGYGSNTEYNPVALANEQTNVYRQKMNIINPEIVVQLFKDLKFQSSVSWQMTDGESDWYYTEKVINGGEATRTASISNDKWIQFQNTNMLTYDHTFAGKHHLIATAVLEQQLSKSTSSYASSKGFFTNEKLYNNLGLGNETIQPGSYRADQTLLSYMGRISYTYSDRYSATLTMRADGSSVFAKNNKWGYFPSAGLAWNISNEKFLKNVSVIDNLKLRLSYGVVGNQAISPYQSLDLLVTGSKAAYAFDGEKLHQGVSLSTLAGNPNLKWETTKQWNAGIDLSLFKGRFNLTADAYRKITSDLLFEKQLKMASGQATQLVNAGKIRNQGIELVVGGTPVRTKDFEWTTNLTYAANRSEVLALNEGVDEMILGGAGMPGFSDAVRLEVGQPIGLVKGFRYDGVWKSSEKILAGAYGVTPGSPKYFDKDNNGVIDSEDMVTIAKTLPDFTYSWSNSFRYKDLFLNVLIVGVQGNDIVNLGKFMLEGGADGVGRNLLNRWTPENENTNVAGHDVLGNQRNSSQWVENGSYLRVKNITLGYNLPSKFLKKFKINAVKVYVTGTNLLTFTNYSGFDPEANNASSIASGNNSGPFTGFDMASYPSQKQYAIGLDITF</sequence>
<evidence type="ECO:0000256" key="3">
    <source>
        <dbReference type="ARBA" id="ARBA00022452"/>
    </source>
</evidence>
<dbReference type="InterPro" id="IPR023996">
    <property type="entry name" value="TonB-dep_OMP_SusC/RagA"/>
</dbReference>
<evidence type="ECO:0000256" key="2">
    <source>
        <dbReference type="ARBA" id="ARBA00022448"/>
    </source>
</evidence>
<evidence type="ECO:0000256" key="8">
    <source>
        <dbReference type="PROSITE-ProRule" id="PRU01360"/>
    </source>
</evidence>
<evidence type="ECO:0000256" key="6">
    <source>
        <dbReference type="ARBA" id="ARBA00023136"/>
    </source>
</evidence>
<gene>
    <name evidence="12" type="ORF">DWW25_15030</name>
</gene>
<dbReference type="SUPFAM" id="SSF49464">
    <property type="entry name" value="Carboxypeptidase regulatory domain-like"/>
    <property type="match status" value="1"/>
</dbReference>
<evidence type="ECO:0000259" key="11">
    <source>
        <dbReference type="PROSITE" id="PS50222"/>
    </source>
</evidence>
<proteinExistence type="inferred from homology"/>
<dbReference type="GO" id="GO:0009279">
    <property type="term" value="C:cell outer membrane"/>
    <property type="evidence" value="ECO:0007669"/>
    <property type="project" value="UniProtKB-SubCell"/>
</dbReference>
<feature type="chain" id="PRO_5019073666" evidence="10">
    <location>
        <begin position="24"/>
        <end position="1013"/>
    </location>
</feature>
<keyword evidence="10" id="KW-0732">Signal</keyword>
<dbReference type="InterPro" id="IPR018247">
    <property type="entry name" value="EF_Hand_1_Ca_BS"/>
</dbReference>
<dbReference type="FunFam" id="2.170.130.10:FF:000008">
    <property type="entry name" value="SusC/RagA family TonB-linked outer membrane protein"/>
    <property type="match status" value="1"/>
</dbReference>
<dbReference type="InterPro" id="IPR039426">
    <property type="entry name" value="TonB-dep_rcpt-like"/>
</dbReference>
<comment type="similarity">
    <text evidence="8 9">Belongs to the TonB-dependent receptor family.</text>
</comment>
<comment type="subcellular location">
    <subcellularLocation>
        <location evidence="1 8">Cell outer membrane</location>
        <topology evidence="1 8">Multi-pass membrane protein</topology>
    </subcellularLocation>
</comment>
<dbReference type="InterPro" id="IPR012910">
    <property type="entry name" value="Plug_dom"/>
</dbReference>
<reference evidence="12 13" key="1">
    <citation type="submission" date="2018-08" db="EMBL/GenBank/DDBJ databases">
        <title>A genome reference for cultivated species of the human gut microbiota.</title>
        <authorList>
            <person name="Zou Y."/>
            <person name="Xue W."/>
            <person name="Luo G."/>
        </authorList>
    </citation>
    <scope>NUCLEOTIDE SEQUENCE [LARGE SCALE GENOMIC DNA]</scope>
    <source>
        <strain evidence="12 13">AF14-7</strain>
    </source>
</reference>
<dbReference type="InterPro" id="IPR037066">
    <property type="entry name" value="Plug_dom_sf"/>
</dbReference>
<accession>A0A412VTT6</accession>
<dbReference type="PROSITE" id="PS52016">
    <property type="entry name" value="TONB_DEPENDENT_REC_3"/>
    <property type="match status" value="1"/>
</dbReference>
<dbReference type="Gene3D" id="2.60.40.1120">
    <property type="entry name" value="Carboxypeptidase-like, regulatory domain"/>
    <property type="match status" value="1"/>
</dbReference>
<keyword evidence="12" id="KW-0675">Receptor</keyword>
<dbReference type="InterPro" id="IPR023997">
    <property type="entry name" value="TonB-dep_OMP_SusC/RagA_CS"/>
</dbReference>
<dbReference type="InterPro" id="IPR036942">
    <property type="entry name" value="Beta-barrel_TonB_sf"/>
</dbReference>
<dbReference type="AlphaFoldDB" id="A0A412VTT6"/>
<dbReference type="GO" id="GO:0005509">
    <property type="term" value="F:calcium ion binding"/>
    <property type="evidence" value="ECO:0007669"/>
    <property type="project" value="InterPro"/>
</dbReference>
<keyword evidence="6 8" id="KW-0472">Membrane</keyword>
<dbReference type="NCBIfam" id="TIGR04057">
    <property type="entry name" value="SusC_RagA_signa"/>
    <property type="match status" value="1"/>
</dbReference>